<name>A0A941GPA5_9CHRO</name>
<dbReference type="Gene3D" id="1.10.287.110">
    <property type="entry name" value="DnaJ domain"/>
    <property type="match status" value="1"/>
</dbReference>
<feature type="domain" description="J" evidence="2">
    <location>
        <begin position="6"/>
        <end position="70"/>
    </location>
</feature>
<dbReference type="InterPro" id="IPR036869">
    <property type="entry name" value="J_dom_sf"/>
</dbReference>
<dbReference type="InterPro" id="IPR057137">
    <property type="entry name" value="CDP1-like_a_solenoid_2"/>
</dbReference>
<dbReference type="PANTHER" id="PTHR33925">
    <property type="entry name" value="PLASTID DIVISION PROTEIN CDP1, CHLOROPLASTIC-RELATED"/>
    <property type="match status" value="1"/>
</dbReference>
<sequence>MGIPLDYYRILGVPIQATDEQVSQAYRDRADQLPRREYSELAIKARKQLLDEAYEILSDSERRSEYNAKFLEQAEQLETNDELQKELVVAKKTPKTDPNSLLIKISVEQFPGAMLILQELGEYEQVLQLAPPYLSDLKNNKTAGIDNVKEQQLANDVILTMALATLELGREKWQQQEYENAASSLQIGLDLLLQSEKFTSIQEEITADLYKLRPYRILDLLDNTKGEERRLGLHLLKEMLAQRQGIDGKGEDHSGLNIDDFLRFIQQIRSYLTVAEQQELFEVEAERPSAVGTYLAVYALLARGFVEKQPALIVRGQEMLRQLGKCQDVYLEESICALLLGQTAECSELLQKSKEQEALTFIRKNSQGSPDLLPGLCLYTERWLTTEVFKHFRDLAKEQASLKKYFAERQVQIYLEKLAGETSSQSHFVTEKQQSEKTTERENYPTLFFQKSKNTSNEQSPNKNPEQYAYDQFSQQDVSVKSAENNTNLTSPVGSFALSNTQEENRKEYKKNFVETKSYRKSDKSESRRRKSGRRQGNVLRTTSKIDQQIPMSKRSNVRKRRSSKATLSNQTKRIVFLGLMLLAFLLLLRGIMNVFKREEGLLIGLNQPPLEIPQPEIQPEVSSAVENPENTESINELNNEIAVQVITNWLSTKSRALGSEGKVEELKSVLAQPILVRWESLGKAMKESNSYWQYEHPLIEVRAVKINEGEPTKATVEAKVREIGNYYENGQLNPAKFYDSSLVLSYKLVYKEGWLIENIDILERL</sequence>
<dbReference type="SUPFAM" id="SSF46565">
    <property type="entry name" value="Chaperone J-domain"/>
    <property type="match status" value="1"/>
</dbReference>
<accession>A0A941GPA5</accession>
<dbReference type="PROSITE" id="PS50076">
    <property type="entry name" value="DNAJ_2"/>
    <property type="match status" value="1"/>
</dbReference>
<evidence type="ECO:0000256" key="1">
    <source>
        <dbReference type="SAM" id="MobiDB-lite"/>
    </source>
</evidence>
<dbReference type="Pfam" id="PF25515">
    <property type="entry name" value="Arm_PDR"/>
    <property type="match status" value="1"/>
</dbReference>
<feature type="compositionally biased region" description="Basic and acidic residues" evidence="1">
    <location>
        <begin position="429"/>
        <end position="443"/>
    </location>
</feature>
<evidence type="ECO:0000259" key="2">
    <source>
        <dbReference type="PROSITE" id="PS50076"/>
    </source>
</evidence>
<dbReference type="InterPro" id="IPR058032">
    <property type="entry name" value="CDP1-like_a_solenoid_1"/>
</dbReference>
<dbReference type="Pfam" id="PF13355">
    <property type="entry name" value="ARC6-like_IMS"/>
    <property type="match status" value="1"/>
</dbReference>
<gene>
    <name evidence="3" type="ORF">DSM107014_04060</name>
</gene>
<dbReference type="InterPro" id="IPR025344">
    <property type="entry name" value="CDP1-like_IMS"/>
</dbReference>
<evidence type="ECO:0000313" key="4">
    <source>
        <dbReference type="Proteomes" id="UP000767446"/>
    </source>
</evidence>
<feature type="region of interest" description="Disordered" evidence="1">
    <location>
        <begin position="425"/>
        <end position="566"/>
    </location>
</feature>
<dbReference type="AlphaFoldDB" id="A0A941GPA5"/>
<dbReference type="Pfam" id="PF00226">
    <property type="entry name" value="DnaJ"/>
    <property type="match status" value="1"/>
</dbReference>
<feature type="compositionally biased region" description="Basic and acidic residues" evidence="1">
    <location>
        <begin position="503"/>
        <end position="526"/>
    </location>
</feature>
<comment type="caution">
    <text evidence="3">The sequence shown here is derived from an EMBL/GenBank/DDBJ whole genome shotgun (WGS) entry which is preliminary data.</text>
</comment>
<feature type="compositionally biased region" description="Polar residues" evidence="1">
    <location>
        <begin position="539"/>
        <end position="551"/>
    </location>
</feature>
<dbReference type="PRINTS" id="PR00625">
    <property type="entry name" value="JDOMAIN"/>
</dbReference>
<dbReference type="SMART" id="SM00271">
    <property type="entry name" value="DnaJ"/>
    <property type="match status" value="1"/>
</dbReference>
<evidence type="ECO:0000313" key="3">
    <source>
        <dbReference type="EMBL" id="MBR8827075.1"/>
    </source>
</evidence>
<dbReference type="Pfam" id="PF23468">
    <property type="entry name" value="ARC6"/>
    <property type="match status" value="1"/>
</dbReference>
<dbReference type="Proteomes" id="UP000767446">
    <property type="component" value="Unassembled WGS sequence"/>
</dbReference>
<proteinExistence type="predicted"/>
<feature type="compositionally biased region" description="Polar residues" evidence="1">
    <location>
        <begin position="472"/>
        <end position="502"/>
    </location>
</feature>
<reference evidence="3" key="1">
    <citation type="submission" date="2021-02" db="EMBL/GenBank/DDBJ databases">
        <title>Metagenome analyses of Stigonema ocellatum DSM 106950, Chlorogloea purpurea SAG 13.99 and Gomphosphaeria aponina DSM 107014.</title>
        <authorList>
            <person name="Marter P."/>
            <person name="Huang S."/>
        </authorList>
    </citation>
    <scope>NUCLEOTIDE SEQUENCE</scope>
    <source>
        <strain evidence="3">JP213</strain>
    </source>
</reference>
<protein>
    <submittedName>
        <fullName evidence="3">DUF4101 domain-containing protein</fullName>
    </submittedName>
</protein>
<feature type="compositionally biased region" description="Polar residues" evidence="1">
    <location>
        <begin position="449"/>
        <end position="465"/>
    </location>
</feature>
<dbReference type="InterPro" id="IPR001623">
    <property type="entry name" value="DnaJ_domain"/>
</dbReference>
<dbReference type="PANTHER" id="PTHR33925:SF1">
    <property type="entry name" value="PROTEIN ACCUMULATION AND REPLICATION OF CHLOROPLASTS 6, CHLOROPLASTIC"/>
    <property type="match status" value="1"/>
</dbReference>
<dbReference type="EMBL" id="JADQBC010000019">
    <property type="protein sequence ID" value="MBR8827075.1"/>
    <property type="molecule type" value="Genomic_DNA"/>
</dbReference>
<dbReference type="InterPro" id="IPR044685">
    <property type="entry name" value="CPD1-like"/>
</dbReference>
<organism evidence="3 4">
    <name type="scientific">Gomphosphaeria aponina SAG 52.96 = DSM 107014</name>
    <dbReference type="NCBI Taxonomy" id="1521640"/>
    <lineage>
        <taxon>Bacteria</taxon>
        <taxon>Bacillati</taxon>
        <taxon>Cyanobacteriota</taxon>
        <taxon>Cyanophyceae</taxon>
        <taxon>Oscillatoriophycideae</taxon>
        <taxon>Chroococcales</taxon>
        <taxon>Gomphosphaeriaceae</taxon>
        <taxon>Gomphosphaeria</taxon>
    </lineage>
</organism>
<dbReference type="CDD" id="cd06257">
    <property type="entry name" value="DnaJ"/>
    <property type="match status" value="1"/>
</dbReference>